<name>A0AAD3XYB7_NEPGR</name>
<evidence type="ECO:0000313" key="2">
    <source>
        <dbReference type="EMBL" id="GMH20521.1"/>
    </source>
</evidence>
<keyword evidence="3" id="KW-1185">Reference proteome</keyword>
<comment type="caution">
    <text evidence="2">The sequence shown here is derived from an EMBL/GenBank/DDBJ whole genome shotgun (WGS) entry which is preliminary data.</text>
</comment>
<feature type="compositionally biased region" description="Basic and acidic residues" evidence="1">
    <location>
        <begin position="27"/>
        <end position="42"/>
    </location>
</feature>
<dbReference type="EMBL" id="BSYO01000022">
    <property type="protein sequence ID" value="GMH20521.1"/>
    <property type="molecule type" value="Genomic_DNA"/>
</dbReference>
<sequence>MTLTSVTHLHKVSIKGNSLYDYLDKQLEETPRGTTETLDRAEGTGTRKKSKANDQLLEPKLQTSREDNVSHGLGYTSESSSSLLQEEHMVGYRQTERGTSAGGYKHEWQIEASLQKLL</sequence>
<accession>A0AAD3XYB7</accession>
<feature type="region of interest" description="Disordered" evidence="1">
    <location>
        <begin position="27"/>
        <end position="87"/>
    </location>
</feature>
<dbReference type="AlphaFoldDB" id="A0AAD3XYB7"/>
<gene>
    <name evidence="2" type="ORF">Nepgr_022362</name>
</gene>
<evidence type="ECO:0000256" key="1">
    <source>
        <dbReference type="SAM" id="MobiDB-lite"/>
    </source>
</evidence>
<evidence type="ECO:0000313" key="3">
    <source>
        <dbReference type="Proteomes" id="UP001279734"/>
    </source>
</evidence>
<protein>
    <submittedName>
        <fullName evidence="2">Uncharacterized protein</fullName>
    </submittedName>
</protein>
<dbReference type="Proteomes" id="UP001279734">
    <property type="component" value="Unassembled WGS sequence"/>
</dbReference>
<proteinExistence type="predicted"/>
<reference evidence="2" key="1">
    <citation type="submission" date="2023-05" db="EMBL/GenBank/DDBJ databases">
        <title>Nepenthes gracilis genome sequencing.</title>
        <authorList>
            <person name="Fukushima K."/>
        </authorList>
    </citation>
    <scope>NUCLEOTIDE SEQUENCE</scope>
    <source>
        <strain evidence="2">SING2019-196</strain>
    </source>
</reference>
<organism evidence="2 3">
    <name type="scientific">Nepenthes gracilis</name>
    <name type="common">Slender pitcher plant</name>
    <dbReference type="NCBI Taxonomy" id="150966"/>
    <lineage>
        <taxon>Eukaryota</taxon>
        <taxon>Viridiplantae</taxon>
        <taxon>Streptophyta</taxon>
        <taxon>Embryophyta</taxon>
        <taxon>Tracheophyta</taxon>
        <taxon>Spermatophyta</taxon>
        <taxon>Magnoliopsida</taxon>
        <taxon>eudicotyledons</taxon>
        <taxon>Gunneridae</taxon>
        <taxon>Pentapetalae</taxon>
        <taxon>Caryophyllales</taxon>
        <taxon>Nepenthaceae</taxon>
        <taxon>Nepenthes</taxon>
    </lineage>
</organism>